<reference evidence="2 3" key="1">
    <citation type="submission" date="2014-04" db="EMBL/GenBank/DDBJ databases">
        <authorList>
            <consortium name="DOE Joint Genome Institute"/>
            <person name="Kuo A."/>
            <person name="Martino E."/>
            <person name="Perotto S."/>
            <person name="Kohler A."/>
            <person name="Nagy L.G."/>
            <person name="Floudas D."/>
            <person name="Copeland A."/>
            <person name="Barry K.W."/>
            <person name="Cichocki N."/>
            <person name="Veneault-Fourrey C."/>
            <person name="LaButti K."/>
            <person name="Lindquist E.A."/>
            <person name="Lipzen A."/>
            <person name="Lundell T."/>
            <person name="Morin E."/>
            <person name="Murat C."/>
            <person name="Sun H."/>
            <person name="Tunlid A."/>
            <person name="Henrissat B."/>
            <person name="Grigoriev I.V."/>
            <person name="Hibbett D.S."/>
            <person name="Martin F."/>
            <person name="Nordberg H.P."/>
            <person name="Cantor M.N."/>
            <person name="Hua S.X."/>
        </authorList>
    </citation>
    <scope>NUCLEOTIDE SEQUENCE [LARGE SCALE GENOMIC DNA]</scope>
    <source>
        <strain evidence="2 3">Zn</strain>
    </source>
</reference>
<dbReference type="EMBL" id="KN832873">
    <property type="protein sequence ID" value="KIN03352.1"/>
    <property type="molecule type" value="Genomic_DNA"/>
</dbReference>
<evidence type="ECO:0000259" key="1">
    <source>
        <dbReference type="Pfam" id="PF00646"/>
    </source>
</evidence>
<name>A0A0C3HLX5_OIDMZ</name>
<gene>
    <name evidence="2" type="ORF">OIDMADRAFT_51321</name>
</gene>
<dbReference type="InterPro" id="IPR001810">
    <property type="entry name" value="F-box_dom"/>
</dbReference>
<dbReference type="AlphaFoldDB" id="A0A0C3HLX5"/>
<accession>A0A0C3HLX5</accession>
<reference evidence="3" key="2">
    <citation type="submission" date="2015-01" db="EMBL/GenBank/DDBJ databases">
        <title>Evolutionary Origins and Diversification of the Mycorrhizal Mutualists.</title>
        <authorList>
            <consortium name="DOE Joint Genome Institute"/>
            <consortium name="Mycorrhizal Genomics Consortium"/>
            <person name="Kohler A."/>
            <person name="Kuo A."/>
            <person name="Nagy L.G."/>
            <person name="Floudas D."/>
            <person name="Copeland A."/>
            <person name="Barry K.W."/>
            <person name="Cichocki N."/>
            <person name="Veneault-Fourrey C."/>
            <person name="LaButti K."/>
            <person name="Lindquist E.A."/>
            <person name="Lipzen A."/>
            <person name="Lundell T."/>
            <person name="Morin E."/>
            <person name="Murat C."/>
            <person name="Riley R."/>
            <person name="Ohm R."/>
            <person name="Sun H."/>
            <person name="Tunlid A."/>
            <person name="Henrissat B."/>
            <person name="Grigoriev I.V."/>
            <person name="Hibbett D.S."/>
            <person name="Martin F."/>
        </authorList>
    </citation>
    <scope>NUCLEOTIDE SEQUENCE [LARGE SCALE GENOMIC DNA]</scope>
    <source>
        <strain evidence="3">Zn</strain>
    </source>
</reference>
<feature type="domain" description="F-box" evidence="1">
    <location>
        <begin position="4"/>
        <end position="40"/>
    </location>
</feature>
<dbReference type="CDD" id="cd09917">
    <property type="entry name" value="F-box_SF"/>
    <property type="match status" value="1"/>
</dbReference>
<keyword evidence="3" id="KW-1185">Reference proteome</keyword>
<dbReference type="HOGENOM" id="CLU_1283599_0_0_1"/>
<evidence type="ECO:0000313" key="3">
    <source>
        <dbReference type="Proteomes" id="UP000054321"/>
    </source>
</evidence>
<dbReference type="Pfam" id="PF00646">
    <property type="entry name" value="F-box"/>
    <property type="match status" value="1"/>
</dbReference>
<dbReference type="InParanoid" id="A0A0C3HLX5"/>
<evidence type="ECO:0000313" key="2">
    <source>
        <dbReference type="EMBL" id="KIN03352.1"/>
    </source>
</evidence>
<organism evidence="2 3">
    <name type="scientific">Oidiodendron maius (strain Zn)</name>
    <dbReference type="NCBI Taxonomy" id="913774"/>
    <lineage>
        <taxon>Eukaryota</taxon>
        <taxon>Fungi</taxon>
        <taxon>Dikarya</taxon>
        <taxon>Ascomycota</taxon>
        <taxon>Pezizomycotina</taxon>
        <taxon>Leotiomycetes</taxon>
        <taxon>Leotiomycetes incertae sedis</taxon>
        <taxon>Myxotrichaceae</taxon>
        <taxon>Oidiodendron</taxon>
    </lineage>
</organism>
<protein>
    <recommendedName>
        <fullName evidence="1">F-box domain-containing protein</fullName>
    </recommendedName>
</protein>
<dbReference type="Proteomes" id="UP000054321">
    <property type="component" value="Unassembled WGS sequence"/>
</dbReference>
<sequence>MAVISDLPPELLLQIYESLASIDDVYTLARCSKLLYSIIAVDENGCRIMTMIIAHSPIHRYDSPLCQFIDAEQRMKAFCNSNSPIPHFQAAALFRRSFYPGDESLTRDQVWSVVCRWKAVKSLYLDGHTCAKSAYSLVRSMSLPGDEVSSARCCSDDGQDDLEACLTGMQSFAQYYEQVVWVKEQLKKSQNLQAGSPEFLSTTKALMVDLRICTP</sequence>
<proteinExistence type="predicted"/>
<dbReference type="OrthoDB" id="5384804at2759"/>